<dbReference type="AlphaFoldDB" id="A0A6N8KW25"/>
<reference evidence="3 4" key="1">
    <citation type="submission" date="2019-12" db="EMBL/GenBank/DDBJ databases">
        <authorList>
            <person name="Dong K."/>
        </authorList>
    </citation>
    <scope>NUCLEOTIDE SEQUENCE [LARGE SCALE GENOMIC DNA]</scope>
    <source>
        <strain evidence="3 4">JCM 31225</strain>
    </source>
</reference>
<sequence length="73" mass="7955">MNTIKIYTLGLLFSGMFLLSCNSSNSEGDANEATPPPVEEGDVSRYNINQPDESVLKLDSTTVDSTKIDTLKK</sequence>
<evidence type="ECO:0000313" key="3">
    <source>
        <dbReference type="EMBL" id="MVZ60471.1"/>
    </source>
</evidence>
<keyword evidence="4" id="KW-1185">Reference proteome</keyword>
<dbReference type="PROSITE" id="PS51257">
    <property type="entry name" value="PROKAR_LIPOPROTEIN"/>
    <property type="match status" value="1"/>
</dbReference>
<keyword evidence="2" id="KW-0732">Signal</keyword>
<feature type="region of interest" description="Disordered" evidence="1">
    <location>
        <begin position="24"/>
        <end position="51"/>
    </location>
</feature>
<dbReference type="OrthoDB" id="713647at2"/>
<proteinExistence type="predicted"/>
<comment type="caution">
    <text evidence="3">The sequence shown here is derived from an EMBL/GenBank/DDBJ whole genome shotgun (WGS) entry which is preliminary data.</text>
</comment>
<name>A0A6N8KW25_9SPHI</name>
<organism evidence="3 4">
    <name type="scientific">Sphingobacterium humi</name>
    <dbReference type="NCBI Taxonomy" id="1796905"/>
    <lineage>
        <taxon>Bacteria</taxon>
        <taxon>Pseudomonadati</taxon>
        <taxon>Bacteroidota</taxon>
        <taxon>Sphingobacteriia</taxon>
        <taxon>Sphingobacteriales</taxon>
        <taxon>Sphingobacteriaceae</taxon>
        <taxon>Sphingobacterium</taxon>
    </lineage>
</organism>
<gene>
    <name evidence="3" type="ORF">GQF63_00405</name>
</gene>
<evidence type="ECO:0000313" key="4">
    <source>
        <dbReference type="Proteomes" id="UP000435036"/>
    </source>
</evidence>
<evidence type="ECO:0000256" key="2">
    <source>
        <dbReference type="SAM" id="SignalP"/>
    </source>
</evidence>
<feature type="chain" id="PRO_5026652527" description="Cytochrome C551" evidence="2">
    <location>
        <begin position="27"/>
        <end position="73"/>
    </location>
</feature>
<evidence type="ECO:0000256" key="1">
    <source>
        <dbReference type="SAM" id="MobiDB-lite"/>
    </source>
</evidence>
<dbReference type="EMBL" id="WSQA01000001">
    <property type="protein sequence ID" value="MVZ60471.1"/>
    <property type="molecule type" value="Genomic_DNA"/>
</dbReference>
<feature type="signal peptide" evidence="2">
    <location>
        <begin position="1"/>
        <end position="26"/>
    </location>
</feature>
<evidence type="ECO:0008006" key="5">
    <source>
        <dbReference type="Google" id="ProtNLM"/>
    </source>
</evidence>
<protein>
    <recommendedName>
        <fullName evidence="5">Cytochrome C551</fullName>
    </recommendedName>
</protein>
<accession>A0A6N8KW25</accession>
<dbReference type="RefSeq" id="WP_160367125.1">
    <property type="nucleotide sequence ID" value="NZ_WSQA01000001.1"/>
</dbReference>
<dbReference type="Proteomes" id="UP000435036">
    <property type="component" value="Unassembled WGS sequence"/>
</dbReference>